<evidence type="ECO:0000256" key="18">
    <source>
        <dbReference type="HAMAP-Rule" id="MF_01966"/>
    </source>
</evidence>
<dbReference type="Pfam" id="PF03853">
    <property type="entry name" value="YjeF_N"/>
    <property type="match status" value="1"/>
</dbReference>
<dbReference type="NCBIfam" id="TIGR00197">
    <property type="entry name" value="yjeF_nterm"/>
    <property type="match status" value="1"/>
</dbReference>
<keyword evidence="13" id="KW-0511">Multifunctional enzyme</keyword>
<dbReference type="SUPFAM" id="SSF53613">
    <property type="entry name" value="Ribokinase-like"/>
    <property type="match status" value="1"/>
</dbReference>
<dbReference type="Gene3D" id="3.40.50.10260">
    <property type="entry name" value="YjeF N-terminal domain"/>
    <property type="match status" value="1"/>
</dbReference>
<evidence type="ECO:0000256" key="17">
    <source>
        <dbReference type="HAMAP-Rule" id="MF_01965"/>
    </source>
</evidence>
<protein>
    <recommendedName>
        <fullName evidence="19">Bifunctional NAD(P)H-hydrate repair enzyme</fullName>
    </recommendedName>
    <alternativeName>
        <fullName evidence="19">Nicotinamide nucleotide repair protein</fullName>
    </alternativeName>
    <domain>
        <recommendedName>
            <fullName evidence="19">ADP-dependent (S)-NAD(P)H-hydrate dehydratase</fullName>
            <ecNumber evidence="19">4.2.1.136</ecNumber>
        </recommendedName>
        <alternativeName>
            <fullName evidence="19">ADP-dependent NAD(P)HX dehydratase</fullName>
        </alternativeName>
    </domain>
    <domain>
        <recommendedName>
            <fullName evidence="19">NAD(P)H-hydrate epimerase</fullName>
            <ecNumber evidence="19">5.1.99.6</ecNumber>
        </recommendedName>
    </domain>
</protein>
<comment type="similarity">
    <text evidence="17">Belongs to the NnrD/CARKD family.</text>
</comment>
<feature type="binding site" evidence="18">
    <location>
        <begin position="130"/>
        <end position="136"/>
    </location>
    <ligand>
        <name>(6S)-NADPHX</name>
        <dbReference type="ChEBI" id="CHEBI:64076"/>
    </ligand>
</feature>
<evidence type="ECO:0000256" key="14">
    <source>
        <dbReference type="ARBA" id="ARBA00025153"/>
    </source>
</evidence>
<feature type="binding site" evidence="18">
    <location>
        <position position="63"/>
    </location>
    <ligand>
        <name>K(+)</name>
        <dbReference type="ChEBI" id="CHEBI:29103"/>
    </ligand>
</feature>
<dbReference type="PANTHER" id="PTHR12592">
    <property type="entry name" value="ATP-DEPENDENT (S)-NAD(P)H-HYDRATE DEHYDRATASE FAMILY MEMBER"/>
    <property type="match status" value="1"/>
</dbReference>
<dbReference type="GO" id="GO:0052856">
    <property type="term" value="F:NAD(P)HX epimerase activity"/>
    <property type="evidence" value="ECO:0007669"/>
    <property type="project" value="UniProtKB-UniRule"/>
</dbReference>
<evidence type="ECO:0000256" key="3">
    <source>
        <dbReference type="ARBA" id="ARBA00006001"/>
    </source>
</evidence>
<dbReference type="InterPro" id="IPR036652">
    <property type="entry name" value="YjeF_N_dom_sf"/>
</dbReference>
<sequence>MSNLSHLVFTSAQIRAIERFHAKEHDGHCFDLMEEAGKSVFNNIKSHCPDFHDVWVFAGSGNNGGDGYIVAALLLDAGISHRVFALNKPHPGSEAATACEYFLSLGGKIEHALPEINDGCPDVIVDALLGTGIKSAPRAPIDEWILFINRTRAYTVAVDVPSGVNADTGTVEGDCVKADLTVCMLALKPGLLTGDAVDYTGEVTVESLGVDVSVFHGKLTDLDEEIHLPLLRRSYEDIIDDLPHREKTANKGDCGKVLIIGGAKGMGGAARICAQGALRAGAGLVKVATDSVNINALNAGLPEAMTVDFNDEEALSKALSWADVTAIGPGLSQNEKARKLLELALSFDGPVVLDADALNLIATGEFSLSDKIIMTPHPGEAARLLGLTADEVNYDRIKSAVMLQRKYGGIVLLKGAGSVICDGKRITIVQEGSPAMASGGMGDLLTGIIAAFLGQDLTPKQATVAAACVHGRAGELAGRDGGIVGTLATDLTSYVRALVNGRN</sequence>
<dbReference type="GO" id="GO:0005524">
    <property type="term" value="F:ATP binding"/>
    <property type="evidence" value="ECO:0007669"/>
    <property type="project" value="UniProtKB-UniRule"/>
</dbReference>
<evidence type="ECO:0000256" key="1">
    <source>
        <dbReference type="ARBA" id="ARBA00000013"/>
    </source>
</evidence>
<dbReference type="EC" id="5.1.99.6" evidence="19"/>
<dbReference type="eggNOG" id="COG0062">
    <property type="taxonomic scope" value="Bacteria"/>
</dbReference>
<reference evidence="22 23" key="1">
    <citation type="submission" date="2011-01" db="EMBL/GenBank/DDBJ databases">
        <authorList>
            <person name="Weinstock G."/>
            <person name="Sodergren E."/>
            <person name="Clifton S."/>
            <person name="Fulton L."/>
            <person name="Fulton B."/>
            <person name="Courtney L."/>
            <person name="Fronick C."/>
            <person name="Harrison M."/>
            <person name="Strong C."/>
            <person name="Farmer C."/>
            <person name="Delahaunty K."/>
            <person name="Markovic C."/>
            <person name="Hall O."/>
            <person name="Minx P."/>
            <person name="Tomlinson C."/>
            <person name="Mitreva M."/>
            <person name="Hou S."/>
            <person name="Chen J."/>
            <person name="Wollam A."/>
            <person name="Pepin K.H."/>
            <person name="Johnson M."/>
            <person name="Bhonagiri V."/>
            <person name="Zhang X."/>
            <person name="Suruliraj S."/>
            <person name="Warren W."/>
            <person name="Chinwalla A."/>
            <person name="Mardis E.R."/>
            <person name="Wilson R.K."/>
        </authorList>
    </citation>
    <scope>NUCLEOTIDE SEQUENCE [LARGE SCALE GENOMIC DNA]</scope>
    <source>
        <strain evidence="23">DSM 22608 / JCM 16073 / KCTC 15190 / YIT 12066</strain>
    </source>
</reference>
<evidence type="ECO:0000256" key="11">
    <source>
        <dbReference type="ARBA" id="ARBA00023235"/>
    </source>
</evidence>
<dbReference type="RefSeq" id="WP_009143236.1">
    <property type="nucleotide sequence ID" value="NZ_GL830988.1"/>
</dbReference>
<comment type="function">
    <text evidence="18">Catalyzes the epimerization of the S- and R-forms of NAD(P)HX, a damaged form of NAD(P)H that is a result of enzymatic or heat-dependent hydration. This is a prerequisite for the S-specific NAD(P)H-hydrate dehydratase to allow the repair of both epimers of NAD(P)HX.</text>
</comment>
<evidence type="ECO:0000256" key="7">
    <source>
        <dbReference type="ARBA" id="ARBA00022840"/>
    </source>
</evidence>
<comment type="catalytic activity">
    <reaction evidence="16 17 19">
        <text>(6S)-NADPHX + ADP = AMP + phosphate + NADPH + H(+)</text>
        <dbReference type="Rhea" id="RHEA:32235"/>
        <dbReference type="ChEBI" id="CHEBI:15378"/>
        <dbReference type="ChEBI" id="CHEBI:43474"/>
        <dbReference type="ChEBI" id="CHEBI:57783"/>
        <dbReference type="ChEBI" id="CHEBI:64076"/>
        <dbReference type="ChEBI" id="CHEBI:456215"/>
        <dbReference type="ChEBI" id="CHEBI:456216"/>
        <dbReference type="EC" id="4.2.1.136"/>
    </reaction>
</comment>
<dbReference type="eggNOG" id="COG0063">
    <property type="taxonomic scope" value="Bacteria"/>
</dbReference>
<dbReference type="GO" id="GO:0046496">
    <property type="term" value="P:nicotinamide nucleotide metabolic process"/>
    <property type="evidence" value="ECO:0007669"/>
    <property type="project" value="UniProtKB-UniRule"/>
</dbReference>
<evidence type="ECO:0000256" key="15">
    <source>
        <dbReference type="ARBA" id="ARBA00048238"/>
    </source>
</evidence>
<feature type="domain" description="YjeF N-terminal" evidence="21">
    <location>
        <begin position="14"/>
        <end position="216"/>
    </location>
</feature>
<keyword evidence="23" id="KW-1185">Reference proteome</keyword>
<dbReference type="Proteomes" id="UP000018458">
    <property type="component" value="Unassembled WGS sequence"/>
</dbReference>
<dbReference type="InterPro" id="IPR029056">
    <property type="entry name" value="Ribokinase-like"/>
</dbReference>
<evidence type="ECO:0000313" key="23">
    <source>
        <dbReference type="Proteomes" id="UP000018458"/>
    </source>
</evidence>
<dbReference type="HAMAP" id="MF_01965">
    <property type="entry name" value="NADHX_dehydratase"/>
    <property type="match status" value="1"/>
</dbReference>
<comment type="subunit">
    <text evidence="17">Homotetramer.</text>
</comment>
<dbReference type="EMBL" id="AEVO01000051">
    <property type="protein sequence ID" value="EFY07114.1"/>
    <property type="molecule type" value="Genomic_DNA"/>
</dbReference>
<proteinExistence type="inferred from homology"/>
<evidence type="ECO:0000259" key="21">
    <source>
        <dbReference type="PROSITE" id="PS51385"/>
    </source>
</evidence>
<keyword evidence="10 17" id="KW-0520">NAD</keyword>
<keyword evidence="6 17" id="KW-0547">Nucleotide-binding</keyword>
<evidence type="ECO:0000259" key="20">
    <source>
        <dbReference type="PROSITE" id="PS51383"/>
    </source>
</evidence>
<keyword evidence="12 17" id="KW-0456">Lyase</keyword>
<organism evidence="22 23">
    <name type="scientific">Succinatimonas hippei (strain DSM 22608 / JCM 16073 / KCTC 15190 / YIT 12066)</name>
    <dbReference type="NCBI Taxonomy" id="762983"/>
    <lineage>
        <taxon>Bacteria</taxon>
        <taxon>Pseudomonadati</taxon>
        <taxon>Pseudomonadota</taxon>
        <taxon>Gammaproteobacteria</taxon>
        <taxon>Aeromonadales</taxon>
        <taxon>Succinivibrionaceae</taxon>
        <taxon>Succinatimonas</taxon>
    </lineage>
</organism>
<dbReference type="GO" id="GO:0046872">
    <property type="term" value="F:metal ion binding"/>
    <property type="evidence" value="ECO:0007669"/>
    <property type="project" value="UniProtKB-UniRule"/>
</dbReference>
<dbReference type="AlphaFoldDB" id="E8LJZ8"/>
<feature type="binding site" evidence="18">
    <location>
        <position position="162"/>
    </location>
    <ligand>
        <name>K(+)</name>
        <dbReference type="ChEBI" id="CHEBI:29103"/>
    </ligand>
</feature>
<comment type="caution">
    <text evidence="18">Lacks conserved residue(s) required for the propagation of feature annotation.</text>
</comment>
<comment type="similarity">
    <text evidence="3 19">In the N-terminal section; belongs to the NnrE/AIBP family.</text>
</comment>
<dbReference type="SUPFAM" id="SSF64153">
    <property type="entry name" value="YjeF N-terminal domain-like"/>
    <property type="match status" value="1"/>
</dbReference>
<evidence type="ECO:0000256" key="10">
    <source>
        <dbReference type="ARBA" id="ARBA00023027"/>
    </source>
</evidence>
<keyword evidence="11 18" id="KW-0413">Isomerase</keyword>
<feature type="binding site" evidence="17">
    <location>
        <position position="442"/>
    </location>
    <ligand>
        <name>AMP</name>
        <dbReference type="ChEBI" id="CHEBI:456215"/>
    </ligand>
</feature>
<comment type="catalytic activity">
    <reaction evidence="1 18 19">
        <text>(6R)-NADHX = (6S)-NADHX</text>
        <dbReference type="Rhea" id="RHEA:32215"/>
        <dbReference type="ChEBI" id="CHEBI:64074"/>
        <dbReference type="ChEBI" id="CHEBI:64075"/>
        <dbReference type="EC" id="5.1.99.6"/>
    </reaction>
</comment>
<evidence type="ECO:0000256" key="5">
    <source>
        <dbReference type="ARBA" id="ARBA00022723"/>
    </source>
</evidence>
<keyword evidence="9 18" id="KW-0630">Potassium</keyword>
<dbReference type="NCBIfam" id="TIGR00196">
    <property type="entry name" value="yjeF_cterm"/>
    <property type="match status" value="1"/>
</dbReference>
<keyword evidence="8 17" id="KW-0521">NADP</keyword>
<dbReference type="PROSITE" id="PS51383">
    <property type="entry name" value="YJEF_C_3"/>
    <property type="match status" value="1"/>
</dbReference>
<comment type="caution">
    <text evidence="22">The sequence shown here is derived from an EMBL/GenBank/DDBJ whole genome shotgun (WGS) entry which is preliminary data.</text>
</comment>
<accession>E8LJZ8</accession>
<dbReference type="CDD" id="cd01171">
    <property type="entry name" value="YXKO-related"/>
    <property type="match status" value="1"/>
</dbReference>
<dbReference type="Gene3D" id="3.40.1190.20">
    <property type="match status" value="1"/>
</dbReference>
<evidence type="ECO:0000256" key="13">
    <source>
        <dbReference type="ARBA" id="ARBA00023268"/>
    </source>
</evidence>
<dbReference type="OrthoDB" id="9806925at2"/>
<dbReference type="InterPro" id="IPR000631">
    <property type="entry name" value="CARKD"/>
</dbReference>
<comment type="cofactor">
    <cofactor evidence="18 19">
        <name>K(+)</name>
        <dbReference type="ChEBI" id="CHEBI:29103"/>
    </cofactor>
    <text evidence="18 19">Binds 1 potassium ion per subunit.</text>
</comment>
<dbReference type="GO" id="GO:0052855">
    <property type="term" value="F:ADP-dependent NAD(P)H-hydrate dehydratase activity"/>
    <property type="evidence" value="ECO:0007669"/>
    <property type="project" value="UniProtKB-UniRule"/>
</dbReference>
<evidence type="ECO:0000256" key="8">
    <source>
        <dbReference type="ARBA" id="ARBA00022857"/>
    </source>
</evidence>
<evidence type="ECO:0000256" key="19">
    <source>
        <dbReference type="PIRNR" id="PIRNR017184"/>
    </source>
</evidence>
<comment type="catalytic activity">
    <reaction evidence="15 17 19">
        <text>(6S)-NADHX + ADP = AMP + phosphate + NADH + H(+)</text>
        <dbReference type="Rhea" id="RHEA:32223"/>
        <dbReference type="ChEBI" id="CHEBI:15378"/>
        <dbReference type="ChEBI" id="CHEBI:43474"/>
        <dbReference type="ChEBI" id="CHEBI:57945"/>
        <dbReference type="ChEBI" id="CHEBI:64074"/>
        <dbReference type="ChEBI" id="CHEBI:456215"/>
        <dbReference type="ChEBI" id="CHEBI:456216"/>
        <dbReference type="EC" id="4.2.1.136"/>
    </reaction>
</comment>
<comment type="function">
    <text evidence="17">Catalyzes the dehydration of the S-form of NAD(P)HX at the expense of ADP, which is converted to AMP. Together with NAD(P)HX epimerase, which catalyzes the epimerization of the S- and R-forms, the enzyme allows the repair of both epimers of NAD(P)HX, a damaged form of NAD(P)H that is a result of enzymatic or heat-dependent hydration.</text>
</comment>
<comment type="similarity">
    <text evidence="4 19">In the C-terminal section; belongs to the NnrD/CARKD family.</text>
</comment>
<dbReference type="PANTHER" id="PTHR12592:SF0">
    <property type="entry name" value="ATP-DEPENDENT (S)-NAD(P)H-HYDRATE DEHYDRATASE"/>
    <property type="match status" value="1"/>
</dbReference>
<feature type="binding site" evidence="17">
    <location>
        <position position="443"/>
    </location>
    <ligand>
        <name>(6S)-NADPHX</name>
        <dbReference type="ChEBI" id="CHEBI:64076"/>
    </ligand>
</feature>
<keyword evidence="5 18" id="KW-0479">Metal-binding</keyword>
<comment type="catalytic activity">
    <reaction evidence="2 18 19">
        <text>(6R)-NADPHX = (6S)-NADPHX</text>
        <dbReference type="Rhea" id="RHEA:32227"/>
        <dbReference type="ChEBI" id="CHEBI:64076"/>
        <dbReference type="ChEBI" id="CHEBI:64077"/>
        <dbReference type="EC" id="5.1.99.6"/>
    </reaction>
</comment>
<name>E8LJZ8_SUCHY</name>
<dbReference type="PROSITE" id="PS51385">
    <property type="entry name" value="YJEF_N"/>
    <property type="match status" value="1"/>
</dbReference>
<comment type="function">
    <text evidence="14 19">Bifunctional enzyme that catalyzes the epimerization of the S- and R-forms of NAD(P)HX and the dehydration of the S-form of NAD(P)HX at the expense of ADP, which is converted to AMP. This allows the repair of both epimers of NAD(P)HX, a damaged form of NAD(P)H that is a result of enzymatic or heat-dependent hydration.</text>
</comment>
<evidence type="ECO:0000256" key="16">
    <source>
        <dbReference type="ARBA" id="ARBA00049209"/>
    </source>
</evidence>
<feature type="binding site" evidence="17">
    <location>
        <position position="269"/>
    </location>
    <ligand>
        <name>(6S)-NADPHX</name>
        <dbReference type="ChEBI" id="CHEBI:64076"/>
    </ligand>
</feature>
<comment type="cofactor">
    <cofactor evidence="17">
        <name>Mg(2+)</name>
        <dbReference type="ChEBI" id="CHEBI:18420"/>
    </cofactor>
</comment>
<feature type="binding site" evidence="18">
    <location>
        <position position="159"/>
    </location>
    <ligand>
        <name>(6S)-NADPHX</name>
        <dbReference type="ChEBI" id="CHEBI:64076"/>
    </ligand>
</feature>
<dbReference type="HAMAP" id="MF_01966">
    <property type="entry name" value="NADHX_epimerase"/>
    <property type="match status" value="1"/>
</dbReference>
<feature type="binding site" evidence="17">
    <location>
        <position position="330"/>
    </location>
    <ligand>
        <name>(6S)-NADPHX</name>
        <dbReference type="ChEBI" id="CHEBI:64076"/>
    </ligand>
</feature>
<evidence type="ECO:0000256" key="12">
    <source>
        <dbReference type="ARBA" id="ARBA00023239"/>
    </source>
</evidence>
<evidence type="ECO:0000256" key="6">
    <source>
        <dbReference type="ARBA" id="ARBA00022741"/>
    </source>
</evidence>
<dbReference type="STRING" id="762983.HMPREF9444_01035"/>
<dbReference type="InterPro" id="IPR004443">
    <property type="entry name" value="YjeF_N_dom"/>
</dbReference>
<dbReference type="Pfam" id="PF01256">
    <property type="entry name" value="Carb_kinase"/>
    <property type="match status" value="1"/>
</dbReference>
<dbReference type="EC" id="4.2.1.136" evidence="19"/>
<keyword evidence="7 17" id="KW-0067">ATP-binding</keyword>
<feature type="domain" description="YjeF C-terminal" evidence="20">
    <location>
        <begin position="234"/>
        <end position="502"/>
    </location>
</feature>
<comment type="similarity">
    <text evidence="18">Belongs to the NnrE/AIBP family.</text>
</comment>
<feature type="binding site" evidence="18">
    <location>
        <position position="126"/>
    </location>
    <ligand>
        <name>K(+)</name>
        <dbReference type="ChEBI" id="CHEBI:29103"/>
    </ligand>
</feature>
<dbReference type="PIRSF" id="PIRSF017184">
    <property type="entry name" value="Nnr"/>
    <property type="match status" value="1"/>
</dbReference>
<gene>
    <name evidence="18" type="primary">nnrE</name>
    <name evidence="17" type="synonym">nnrD</name>
    <name evidence="22" type="ORF">HMPREF9444_01035</name>
</gene>
<feature type="binding site" evidence="17">
    <location>
        <begin position="414"/>
        <end position="418"/>
    </location>
    <ligand>
        <name>AMP</name>
        <dbReference type="ChEBI" id="CHEBI:456215"/>
    </ligand>
</feature>
<feature type="binding site" evidence="17">
    <location>
        <position position="377"/>
    </location>
    <ligand>
        <name>(6S)-NADPHX</name>
        <dbReference type="ChEBI" id="CHEBI:64076"/>
    </ligand>
</feature>
<feature type="binding site" evidence="18">
    <location>
        <begin position="62"/>
        <end position="66"/>
    </location>
    <ligand>
        <name>(6S)-NADPHX</name>
        <dbReference type="ChEBI" id="CHEBI:64076"/>
    </ligand>
</feature>
<dbReference type="InterPro" id="IPR030677">
    <property type="entry name" value="Nnr"/>
</dbReference>
<evidence type="ECO:0000256" key="2">
    <source>
        <dbReference type="ARBA" id="ARBA00000909"/>
    </source>
</evidence>
<evidence type="ECO:0000313" key="22">
    <source>
        <dbReference type="EMBL" id="EFY07114.1"/>
    </source>
</evidence>
<dbReference type="HOGENOM" id="CLU_024853_4_3_6"/>
<evidence type="ECO:0000256" key="4">
    <source>
        <dbReference type="ARBA" id="ARBA00009524"/>
    </source>
</evidence>
<dbReference type="GO" id="GO:0110051">
    <property type="term" value="P:metabolite repair"/>
    <property type="evidence" value="ECO:0007669"/>
    <property type="project" value="TreeGrafter"/>
</dbReference>
<evidence type="ECO:0000256" key="9">
    <source>
        <dbReference type="ARBA" id="ARBA00022958"/>
    </source>
</evidence>